<name>A0A6J4SYD3_9ACTN</name>
<proteinExistence type="predicted"/>
<dbReference type="EMBL" id="CADCVO010000426">
    <property type="protein sequence ID" value="CAA9508465.1"/>
    <property type="molecule type" value="Genomic_DNA"/>
</dbReference>
<organism evidence="1">
    <name type="scientific">uncultured Solirubrobacteraceae bacterium</name>
    <dbReference type="NCBI Taxonomy" id="1162706"/>
    <lineage>
        <taxon>Bacteria</taxon>
        <taxon>Bacillati</taxon>
        <taxon>Actinomycetota</taxon>
        <taxon>Thermoleophilia</taxon>
        <taxon>Solirubrobacterales</taxon>
        <taxon>Solirubrobacteraceae</taxon>
        <taxon>environmental samples</taxon>
    </lineage>
</organism>
<sequence>MLHLQGARVRGGGRPELDDEGAAVGAVLTGLRDLRARQARGDARHVDERVPDLLDRRVDGERLLELHLGSSWRRPRAAARRS</sequence>
<gene>
    <name evidence="1" type="ORF">AVDCRST_MAG13-2666</name>
</gene>
<accession>A0A6J4SYD3</accession>
<reference evidence="1" key="1">
    <citation type="submission" date="2020-02" db="EMBL/GenBank/DDBJ databases">
        <authorList>
            <person name="Meier V. D."/>
        </authorList>
    </citation>
    <scope>NUCLEOTIDE SEQUENCE</scope>
    <source>
        <strain evidence="1">AVDCRST_MAG13</strain>
    </source>
</reference>
<evidence type="ECO:0000313" key="1">
    <source>
        <dbReference type="EMBL" id="CAA9508465.1"/>
    </source>
</evidence>
<dbReference type="AlphaFoldDB" id="A0A6J4SYD3"/>
<protein>
    <submittedName>
        <fullName evidence="1">Uncharacterized protein</fullName>
    </submittedName>
</protein>